<organism evidence="2 3">
    <name type="scientific">Letharia lupina</name>
    <dbReference type="NCBI Taxonomy" id="560253"/>
    <lineage>
        <taxon>Eukaryota</taxon>
        <taxon>Fungi</taxon>
        <taxon>Dikarya</taxon>
        <taxon>Ascomycota</taxon>
        <taxon>Pezizomycotina</taxon>
        <taxon>Lecanoromycetes</taxon>
        <taxon>OSLEUM clade</taxon>
        <taxon>Lecanoromycetidae</taxon>
        <taxon>Lecanorales</taxon>
        <taxon>Lecanorineae</taxon>
        <taxon>Parmeliaceae</taxon>
        <taxon>Letharia</taxon>
    </lineage>
</organism>
<feature type="region of interest" description="Disordered" evidence="1">
    <location>
        <begin position="135"/>
        <end position="173"/>
    </location>
</feature>
<feature type="region of interest" description="Disordered" evidence="1">
    <location>
        <begin position="1"/>
        <end position="28"/>
    </location>
</feature>
<keyword evidence="3" id="KW-1185">Reference proteome</keyword>
<dbReference type="AlphaFoldDB" id="A0A8H6CLB7"/>
<gene>
    <name evidence="2" type="ORF">HO133_009492</name>
</gene>
<comment type="caution">
    <text evidence="2">The sequence shown here is derived from an EMBL/GenBank/DDBJ whole genome shotgun (WGS) entry which is preliminary data.</text>
</comment>
<reference evidence="2 3" key="1">
    <citation type="journal article" date="2020" name="Genomics">
        <title>Complete, high-quality genomes from long-read metagenomic sequencing of two wolf lichen thalli reveals enigmatic genome architecture.</title>
        <authorList>
            <person name="McKenzie S.K."/>
            <person name="Walston R.F."/>
            <person name="Allen J.L."/>
        </authorList>
    </citation>
    <scope>NUCLEOTIDE SEQUENCE [LARGE SCALE GENOMIC DNA]</scope>
    <source>
        <strain evidence="2">WasteWater1</strain>
    </source>
</reference>
<dbReference type="EMBL" id="JACCJB010000007">
    <property type="protein sequence ID" value="KAF6225492.1"/>
    <property type="molecule type" value="Genomic_DNA"/>
</dbReference>
<proteinExistence type="predicted"/>
<protein>
    <submittedName>
        <fullName evidence="2">Uncharacterized protein</fullName>
    </submittedName>
</protein>
<sequence length="173" mass="19352">MTASIPRSSPPPYSPPQPPSPPPVPPSASLTIRLALRMHDCRRGGAGTGDDGHEYLNRELGTDFYLDSFFADKRRFPPEQPRDGAGRHLLEQFQALMCKHPRWRREECDAWLRDYWWVKGLLDREAKRIAEEAVAVADEEGRETGGGEAPDGGDPPSGPLGRTRPVDRPSWKV</sequence>
<dbReference type="GeneID" id="59337887"/>
<accession>A0A8H6CLB7</accession>
<dbReference type="Proteomes" id="UP000593566">
    <property type="component" value="Unassembled WGS sequence"/>
</dbReference>
<evidence type="ECO:0000313" key="2">
    <source>
        <dbReference type="EMBL" id="KAF6225492.1"/>
    </source>
</evidence>
<feature type="compositionally biased region" description="Pro residues" evidence="1">
    <location>
        <begin position="8"/>
        <end position="26"/>
    </location>
</feature>
<feature type="compositionally biased region" description="Basic and acidic residues" evidence="1">
    <location>
        <begin position="164"/>
        <end position="173"/>
    </location>
</feature>
<evidence type="ECO:0000313" key="3">
    <source>
        <dbReference type="Proteomes" id="UP000593566"/>
    </source>
</evidence>
<name>A0A8H6CLB7_9LECA</name>
<dbReference type="RefSeq" id="XP_037154201.1">
    <property type="nucleotide sequence ID" value="XM_037300353.1"/>
</dbReference>
<evidence type="ECO:0000256" key="1">
    <source>
        <dbReference type="SAM" id="MobiDB-lite"/>
    </source>
</evidence>